<dbReference type="SUPFAM" id="SSF81901">
    <property type="entry name" value="HCP-like"/>
    <property type="match status" value="1"/>
</dbReference>
<evidence type="ECO:0000256" key="2">
    <source>
        <dbReference type="SAM" id="MobiDB-lite"/>
    </source>
</evidence>
<feature type="compositionally biased region" description="Basic and acidic residues" evidence="2">
    <location>
        <begin position="1"/>
        <end position="16"/>
    </location>
</feature>
<dbReference type="PANTHER" id="PTHR11102">
    <property type="entry name" value="SEL-1-LIKE PROTEIN"/>
    <property type="match status" value="1"/>
</dbReference>
<dbReference type="Gene3D" id="1.25.40.10">
    <property type="entry name" value="Tetratricopeptide repeat domain"/>
    <property type="match status" value="1"/>
</dbReference>
<accession>K0RFT3</accession>
<name>K0RFT3_THAOC</name>
<sequence>KEEEPAKPPRWCDARSKAGGNDALFEHGQLGFEASSIVTKESGSSSTRGALAEEDRHPASISASARISLVVRPSRRVPPLRPAALAEKAEKEDVKAARTRRILLDSGDMSLEEEQHQLQAPAVPAAGPLPEAVTEEQLPAGKHSKLMPCCMKMVCNGCILASRKRGMGKMCAFCRTPTPDSDAAALALVRKRVDAKDPEAIGFLARTYFHGNYGLQQDTSMAIELWTEAALLGDLKAHFKLGWRYYQGEGVEQDVAKGTRHLQHASIQGHPEESRFALGHFEDKSGNHELAVQHLLISAKMGLQKSLNEIKGMFMKGHATKAQYAEALKGYQNALEETMSPQRAEVIRMSGLTTQISSSKSNDWQKIFTAGGQAGLERGQSSRRGKIAGRTVFPGRHSLQGPLVSPHLPLSLNPLSSNLEDELGHGVAVLIPWARQLRATGSRPPASPGAGLPPRRPEGGRLSGGGEGAEPRRVSLRASRRDGTLHVGGERFRSLGWKSRRIPPGVLESEESRVADRRPLRHALPAVLPGGRPVRSLSLARCVPAGWRLVSVGMGMPQAARALDHSMHETTTSSRRSLPFASGSPTIAVHPARLFEVVRLPS</sequence>
<comment type="caution">
    <text evidence="3">The sequence shown here is derived from an EMBL/GenBank/DDBJ whole genome shotgun (WGS) entry which is preliminary data.</text>
</comment>
<dbReference type="SMART" id="SM00671">
    <property type="entry name" value="SEL1"/>
    <property type="match status" value="3"/>
</dbReference>
<feature type="region of interest" description="Disordered" evidence="2">
    <location>
        <begin position="36"/>
        <end position="59"/>
    </location>
</feature>
<feature type="region of interest" description="Disordered" evidence="2">
    <location>
        <begin position="440"/>
        <end position="478"/>
    </location>
</feature>
<gene>
    <name evidence="3" type="ORF">THAOC_33455</name>
</gene>
<dbReference type="AlphaFoldDB" id="K0RFT3"/>
<dbReference type="Pfam" id="PF08238">
    <property type="entry name" value="Sel1"/>
    <property type="match status" value="2"/>
</dbReference>
<feature type="region of interest" description="Disordered" evidence="2">
    <location>
        <begin position="1"/>
        <end position="22"/>
    </location>
</feature>
<evidence type="ECO:0008006" key="5">
    <source>
        <dbReference type="Google" id="ProtNLM"/>
    </source>
</evidence>
<feature type="compositionally biased region" description="Basic and acidic residues" evidence="2">
    <location>
        <begin position="469"/>
        <end position="478"/>
    </location>
</feature>
<feature type="compositionally biased region" description="Polar residues" evidence="2">
    <location>
        <begin position="36"/>
        <end position="48"/>
    </location>
</feature>
<dbReference type="InterPro" id="IPR006597">
    <property type="entry name" value="Sel1-like"/>
</dbReference>
<feature type="non-terminal residue" evidence="3">
    <location>
        <position position="1"/>
    </location>
</feature>
<evidence type="ECO:0000256" key="1">
    <source>
        <dbReference type="ARBA" id="ARBA00038101"/>
    </source>
</evidence>
<dbReference type="Proteomes" id="UP000266841">
    <property type="component" value="Unassembled WGS sequence"/>
</dbReference>
<evidence type="ECO:0000313" key="3">
    <source>
        <dbReference type="EMBL" id="EJK47806.1"/>
    </source>
</evidence>
<protein>
    <recommendedName>
        <fullName evidence="5">RING-type domain-containing protein</fullName>
    </recommendedName>
</protein>
<reference evidence="3 4" key="1">
    <citation type="journal article" date="2012" name="Genome Biol.">
        <title>Genome and low-iron response of an oceanic diatom adapted to chronic iron limitation.</title>
        <authorList>
            <person name="Lommer M."/>
            <person name="Specht M."/>
            <person name="Roy A.S."/>
            <person name="Kraemer L."/>
            <person name="Andreson R."/>
            <person name="Gutowska M.A."/>
            <person name="Wolf J."/>
            <person name="Bergner S.V."/>
            <person name="Schilhabel M.B."/>
            <person name="Klostermeier U.C."/>
            <person name="Beiko R.G."/>
            <person name="Rosenstiel P."/>
            <person name="Hippler M."/>
            <person name="Laroche J."/>
        </authorList>
    </citation>
    <scope>NUCLEOTIDE SEQUENCE [LARGE SCALE GENOMIC DNA]</scope>
    <source>
        <strain evidence="3 4">CCMP1005</strain>
    </source>
</reference>
<keyword evidence="4" id="KW-1185">Reference proteome</keyword>
<dbReference type="EMBL" id="AGNL01046608">
    <property type="protein sequence ID" value="EJK47806.1"/>
    <property type="molecule type" value="Genomic_DNA"/>
</dbReference>
<dbReference type="InterPro" id="IPR050767">
    <property type="entry name" value="Sel1_AlgK"/>
</dbReference>
<proteinExistence type="inferred from homology"/>
<dbReference type="InterPro" id="IPR011990">
    <property type="entry name" value="TPR-like_helical_dom_sf"/>
</dbReference>
<dbReference type="PANTHER" id="PTHR11102:SF160">
    <property type="entry name" value="ERAD-ASSOCIATED E3 UBIQUITIN-PROTEIN LIGASE COMPONENT HRD3"/>
    <property type="match status" value="1"/>
</dbReference>
<comment type="similarity">
    <text evidence="1">Belongs to the sel-1 family.</text>
</comment>
<evidence type="ECO:0000313" key="4">
    <source>
        <dbReference type="Proteomes" id="UP000266841"/>
    </source>
</evidence>
<organism evidence="3 4">
    <name type="scientific">Thalassiosira oceanica</name>
    <name type="common">Marine diatom</name>
    <dbReference type="NCBI Taxonomy" id="159749"/>
    <lineage>
        <taxon>Eukaryota</taxon>
        <taxon>Sar</taxon>
        <taxon>Stramenopiles</taxon>
        <taxon>Ochrophyta</taxon>
        <taxon>Bacillariophyta</taxon>
        <taxon>Coscinodiscophyceae</taxon>
        <taxon>Thalassiosirophycidae</taxon>
        <taxon>Thalassiosirales</taxon>
        <taxon>Thalassiosiraceae</taxon>
        <taxon>Thalassiosira</taxon>
    </lineage>
</organism>